<dbReference type="AlphaFoldDB" id="A0A1B6H2W1"/>
<keyword evidence="5" id="KW-0812">Transmembrane</keyword>
<proteinExistence type="predicted"/>
<dbReference type="InterPro" id="IPR002123">
    <property type="entry name" value="Plipid/glycerol_acylTrfase"/>
</dbReference>
<dbReference type="SUPFAM" id="SSF69593">
    <property type="entry name" value="Glycerol-3-phosphate (1)-acyltransferase"/>
    <property type="match status" value="1"/>
</dbReference>
<feature type="non-terminal residue" evidence="7">
    <location>
        <position position="1"/>
    </location>
</feature>
<evidence type="ECO:0000256" key="4">
    <source>
        <dbReference type="ARBA" id="ARBA00023315"/>
    </source>
</evidence>
<dbReference type="GO" id="GO:0006654">
    <property type="term" value="P:phosphatidic acid biosynthetic process"/>
    <property type="evidence" value="ECO:0007669"/>
    <property type="project" value="TreeGrafter"/>
</dbReference>
<sequence length="306" mass="35075">HVIITVAVFICCLCIRLCLITMILSLLNILQSELHMVPAAILLILILPLSSNQRVRYYGCFVVYIFLVSTAALVLLPIFLIRPKNVRNCVLTGYLLRHISKLVGIQWELRRRDILEVERGAVIVANHQSMFDILGMFDFWDVMGKCAAVARREVFYVWPFGLAAWAAGVVFIDRKRGRVANHQLDEASSLIKLHKTKLWLFPEGTRNRKGDTLLPFKRGAFRVAVSCQAPIIPVVYSPYYFMNTEKKYFGHGRIIVQVLDPISTEGKTENDIDALMEETRELMVKQYELLKQEVLTLPNPDNRKIQ</sequence>
<feature type="transmembrane region" description="Helical" evidence="5">
    <location>
        <begin position="6"/>
        <end position="27"/>
    </location>
</feature>
<dbReference type="CDD" id="cd07989">
    <property type="entry name" value="LPLAT_AGPAT-like"/>
    <property type="match status" value="1"/>
</dbReference>
<keyword evidence="3" id="KW-0808">Transferase</keyword>
<evidence type="ECO:0000313" key="7">
    <source>
        <dbReference type="EMBL" id="JAS68960.1"/>
    </source>
</evidence>
<evidence type="ECO:0000256" key="3">
    <source>
        <dbReference type="ARBA" id="ARBA00022679"/>
    </source>
</evidence>
<keyword evidence="4" id="KW-0012">Acyltransferase</keyword>
<keyword evidence="5" id="KW-0472">Membrane</keyword>
<dbReference type="Pfam" id="PF01553">
    <property type="entry name" value="Acyltransferase"/>
    <property type="match status" value="1"/>
</dbReference>
<comment type="pathway">
    <text evidence="1">Phospholipid metabolism; CDP-diacylglycerol biosynthesis; CDP-diacylglycerol from sn-glycerol 3-phosphate: step 2/3.</text>
</comment>
<keyword evidence="5" id="KW-1133">Transmembrane helix</keyword>
<dbReference type="PANTHER" id="PTHR10434">
    <property type="entry name" value="1-ACYL-SN-GLYCEROL-3-PHOSPHATE ACYLTRANSFERASE"/>
    <property type="match status" value="1"/>
</dbReference>
<feature type="transmembrane region" description="Helical" evidence="5">
    <location>
        <begin position="56"/>
        <end position="81"/>
    </location>
</feature>
<accession>A0A1B6H2W1</accession>
<evidence type="ECO:0000256" key="1">
    <source>
        <dbReference type="ARBA" id="ARBA00004728"/>
    </source>
</evidence>
<organism evidence="7">
    <name type="scientific">Cuerna arida</name>
    <dbReference type="NCBI Taxonomy" id="1464854"/>
    <lineage>
        <taxon>Eukaryota</taxon>
        <taxon>Metazoa</taxon>
        <taxon>Ecdysozoa</taxon>
        <taxon>Arthropoda</taxon>
        <taxon>Hexapoda</taxon>
        <taxon>Insecta</taxon>
        <taxon>Pterygota</taxon>
        <taxon>Neoptera</taxon>
        <taxon>Paraneoptera</taxon>
        <taxon>Hemiptera</taxon>
        <taxon>Auchenorrhyncha</taxon>
        <taxon>Membracoidea</taxon>
        <taxon>Cicadellidae</taxon>
        <taxon>Cicadellinae</taxon>
        <taxon>Proconiini</taxon>
        <taxon>Cuerna</taxon>
    </lineage>
</organism>
<gene>
    <name evidence="7" type="ORF">g.6635</name>
</gene>
<name>A0A1B6H2W1_9HEMI</name>
<dbReference type="EMBL" id="GECZ01000809">
    <property type="protein sequence ID" value="JAS68960.1"/>
    <property type="molecule type" value="Transcribed_RNA"/>
</dbReference>
<evidence type="ECO:0000256" key="5">
    <source>
        <dbReference type="SAM" id="Phobius"/>
    </source>
</evidence>
<feature type="transmembrane region" description="Helical" evidence="5">
    <location>
        <begin position="34"/>
        <end position="50"/>
    </location>
</feature>
<dbReference type="PANTHER" id="PTHR10434:SF11">
    <property type="entry name" value="1-ACYL-SN-GLYCEROL-3-PHOSPHATE ACYLTRANSFERASE"/>
    <property type="match status" value="1"/>
</dbReference>
<dbReference type="GO" id="GO:0003841">
    <property type="term" value="F:1-acylglycerol-3-phosphate O-acyltransferase activity"/>
    <property type="evidence" value="ECO:0007669"/>
    <property type="project" value="UniProtKB-EC"/>
</dbReference>
<protein>
    <recommendedName>
        <fullName evidence="2">1-acylglycerol-3-phosphate O-acyltransferase</fullName>
        <ecNumber evidence="2">2.3.1.51</ecNumber>
    </recommendedName>
</protein>
<evidence type="ECO:0000256" key="2">
    <source>
        <dbReference type="ARBA" id="ARBA00013211"/>
    </source>
</evidence>
<feature type="domain" description="Phospholipid/glycerol acyltransferase" evidence="6">
    <location>
        <begin position="121"/>
        <end position="239"/>
    </location>
</feature>
<dbReference type="SMART" id="SM00563">
    <property type="entry name" value="PlsC"/>
    <property type="match status" value="1"/>
</dbReference>
<dbReference type="EC" id="2.3.1.51" evidence="2"/>
<feature type="transmembrane region" description="Helical" evidence="5">
    <location>
        <begin position="154"/>
        <end position="172"/>
    </location>
</feature>
<reference evidence="7" key="1">
    <citation type="submission" date="2015-11" db="EMBL/GenBank/DDBJ databases">
        <title>De novo transcriptome assembly of four potential Pierce s Disease insect vectors from Arizona vineyards.</title>
        <authorList>
            <person name="Tassone E.E."/>
        </authorList>
    </citation>
    <scope>NUCLEOTIDE SEQUENCE</scope>
</reference>
<evidence type="ECO:0000259" key="6">
    <source>
        <dbReference type="SMART" id="SM00563"/>
    </source>
</evidence>
<dbReference type="GO" id="GO:0005783">
    <property type="term" value="C:endoplasmic reticulum"/>
    <property type="evidence" value="ECO:0007669"/>
    <property type="project" value="TreeGrafter"/>
</dbReference>